<sequence length="192" mass="20660">MALCDVQLTSDVAVTALTETSVMHGLSLGPDDKDNIQYYANLFAELPLCTWSLGISSENGSSIEAHITHRCPGTLGSIIHNYLCSEVSIALGTEVLQAKHSTDEKEALEAGSKLIANIAVLTMLGDCADIGEGDEELFERFSQSGRSERDLGVRVSVVDAENTGCTAKTESKICIFINEYFQPGCHQPHPVL</sequence>
<dbReference type="Proteomes" id="UP000472727">
    <property type="component" value="Unassembled WGS sequence"/>
</dbReference>
<evidence type="ECO:0000313" key="1">
    <source>
        <dbReference type="EMBL" id="KAF3221142.1"/>
    </source>
</evidence>
<protein>
    <submittedName>
        <fullName evidence="1">Uncharacterized protein</fullName>
    </submittedName>
</protein>
<name>A0A7C8V3M9_ORBOL</name>
<reference evidence="1 2" key="1">
    <citation type="submission" date="2019-06" db="EMBL/GenBank/DDBJ databases">
        <authorList>
            <person name="Palmer J.M."/>
        </authorList>
    </citation>
    <scope>NUCLEOTIDE SEQUENCE [LARGE SCALE GENOMIC DNA]</scope>
    <source>
        <strain evidence="1 2">TWF106</strain>
    </source>
</reference>
<organism evidence="1 2">
    <name type="scientific">Orbilia oligospora</name>
    <name type="common">Nematode-trapping fungus</name>
    <name type="synonym">Arthrobotrys oligospora</name>
    <dbReference type="NCBI Taxonomy" id="2813651"/>
    <lineage>
        <taxon>Eukaryota</taxon>
        <taxon>Fungi</taxon>
        <taxon>Dikarya</taxon>
        <taxon>Ascomycota</taxon>
        <taxon>Pezizomycotina</taxon>
        <taxon>Orbiliomycetes</taxon>
        <taxon>Orbiliales</taxon>
        <taxon>Orbiliaceae</taxon>
        <taxon>Orbilia</taxon>
    </lineage>
</organism>
<evidence type="ECO:0000313" key="2">
    <source>
        <dbReference type="Proteomes" id="UP000472727"/>
    </source>
</evidence>
<proteinExistence type="predicted"/>
<accession>A0A7C8V3M9</accession>
<dbReference type="EMBL" id="WIWS01000030">
    <property type="protein sequence ID" value="KAF3221142.1"/>
    <property type="molecule type" value="Genomic_DNA"/>
</dbReference>
<comment type="caution">
    <text evidence="1">The sequence shown here is derived from an EMBL/GenBank/DDBJ whole genome shotgun (WGS) entry which is preliminary data.</text>
</comment>
<gene>
    <name evidence="1" type="ORF">TWF106_006467</name>
</gene>
<dbReference type="AlphaFoldDB" id="A0A7C8V3M9"/>